<protein>
    <submittedName>
        <fullName evidence="1">CLUMA_CG000514, isoform A</fullName>
    </submittedName>
</protein>
<keyword evidence="2" id="KW-1185">Reference proteome</keyword>
<sequence length="94" mass="10921">MIFIDTPTMSMFTLKGKHEEKPLSSTTNTQRVYKKTELCFLFQMLSLSSNILNYSIKQVIKQFKTDSFKKPLQFIQFAEEAQAKDRNKTINASC</sequence>
<evidence type="ECO:0000313" key="2">
    <source>
        <dbReference type="Proteomes" id="UP000183832"/>
    </source>
</evidence>
<dbReference type="Proteomes" id="UP000183832">
    <property type="component" value="Unassembled WGS sequence"/>
</dbReference>
<reference evidence="1 2" key="1">
    <citation type="submission" date="2015-04" db="EMBL/GenBank/DDBJ databases">
        <authorList>
            <person name="Syromyatnikov M.Y."/>
            <person name="Popov V.N."/>
        </authorList>
    </citation>
    <scope>NUCLEOTIDE SEQUENCE [LARGE SCALE GENOMIC DNA]</scope>
</reference>
<name>A0A1J1HKB0_9DIPT</name>
<evidence type="ECO:0000313" key="1">
    <source>
        <dbReference type="EMBL" id="CRK86681.1"/>
    </source>
</evidence>
<organism evidence="1 2">
    <name type="scientific">Clunio marinus</name>
    <dbReference type="NCBI Taxonomy" id="568069"/>
    <lineage>
        <taxon>Eukaryota</taxon>
        <taxon>Metazoa</taxon>
        <taxon>Ecdysozoa</taxon>
        <taxon>Arthropoda</taxon>
        <taxon>Hexapoda</taxon>
        <taxon>Insecta</taxon>
        <taxon>Pterygota</taxon>
        <taxon>Neoptera</taxon>
        <taxon>Endopterygota</taxon>
        <taxon>Diptera</taxon>
        <taxon>Nematocera</taxon>
        <taxon>Chironomoidea</taxon>
        <taxon>Chironomidae</taxon>
        <taxon>Clunio</taxon>
    </lineage>
</organism>
<dbReference type="EMBL" id="CVRI01000002">
    <property type="protein sequence ID" value="CRK86681.1"/>
    <property type="molecule type" value="Genomic_DNA"/>
</dbReference>
<dbReference type="AlphaFoldDB" id="A0A1J1HKB0"/>
<proteinExistence type="predicted"/>
<gene>
    <name evidence="1" type="ORF">CLUMA_CG000514</name>
</gene>
<accession>A0A1J1HKB0</accession>